<dbReference type="Proteomes" id="UP000295680">
    <property type="component" value="Unassembled WGS sequence"/>
</dbReference>
<keyword evidence="2" id="KW-1133">Transmembrane helix</keyword>
<feature type="transmembrane region" description="Helical" evidence="2">
    <location>
        <begin position="26"/>
        <end position="49"/>
    </location>
</feature>
<accession>A0A4R2JIM0</accession>
<evidence type="ECO:0000313" key="4">
    <source>
        <dbReference type="EMBL" id="TCO56828.1"/>
    </source>
</evidence>
<evidence type="ECO:0000259" key="3">
    <source>
        <dbReference type="Pfam" id="PF26056"/>
    </source>
</evidence>
<proteinExistence type="predicted"/>
<evidence type="ECO:0000256" key="1">
    <source>
        <dbReference type="SAM" id="MobiDB-lite"/>
    </source>
</evidence>
<comment type="caution">
    <text evidence="4">The sequence shown here is derived from an EMBL/GenBank/DDBJ whole genome shotgun (WGS) entry which is preliminary data.</text>
</comment>
<protein>
    <recommendedName>
        <fullName evidence="3">DUF8017 domain-containing protein</fullName>
    </recommendedName>
</protein>
<keyword evidence="2" id="KW-0812">Transmembrane</keyword>
<evidence type="ECO:0000313" key="5">
    <source>
        <dbReference type="Proteomes" id="UP000295680"/>
    </source>
</evidence>
<dbReference type="AlphaFoldDB" id="A0A4R2JIM0"/>
<dbReference type="Pfam" id="PF26056">
    <property type="entry name" value="DUF8017"/>
    <property type="match status" value="1"/>
</dbReference>
<dbReference type="OrthoDB" id="3629423at2"/>
<keyword evidence="5" id="KW-1185">Reference proteome</keyword>
<reference evidence="4 5" key="1">
    <citation type="submission" date="2019-03" db="EMBL/GenBank/DDBJ databases">
        <title>Genomic Encyclopedia of Type Strains, Phase IV (KMG-IV): sequencing the most valuable type-strain genomes for metagenomic binning, comparative biology and taxonomic classification.</title>
        <authorList>
            <person name="Goeker M."/>
        </authorList>
    </citation>
    <scope>NUCLEOTIDE SEQUENCE [LARGE SCALE GENOMIC DNA]</scope>
    <source>
        <strain evidence="4 5">DSM 45934</strain>
    </source>
</reference>
<evidence type="ECO:0000256" key="2">
    <source>
        <dbReference type="SAM" id="Phobius"/>
    </source>
</evidence>
<name>A0A4R2JIM0_9PSEU</name>
<dbReference type="RefSeq" id="WP_132120408.1">
    <property type="nucleotide sequence ID" value="NZ_SLWS01000006.1"/>
</dbReference>
<feature type="region of interest" description="Disordered" evidence="1">
    <location>
        <begin position="55"/>
        <end position="98"/>
    </location>
</feature>
<organism evidence="4 5">
    <name type="scientific">Actinocrispum wychmicini</name>
    <dbReference type="NCBI Taxonomy" id="1213861"/>
    <lineage>
        <taxon>Bacteria</taxon>
        <taxon>Bacillati</taxon>
        <taxon>Actinomycetota</taxon>
        <taxon>Actinomycetes</taxon>
        <taxon>Pseudonocardiales</taxon>
        <taxon>Pseudonocardiaceae</taxon>
        <taxon>Actinocrispum</taxon>
    </lineage>
</organism>
<feature type="domain" description="DUF8017" evidence="3">
    <location>
        <begin position="87"/>
        <end position="278"/>
    </location>
</feature>
<dbReference type="InterPro" id="IPR058330">
    <property type="entry name" value="DUF8017"/>
</dbReference>
<dbReference type="EMBL" id="SLWS01000006">
    <property type="protein sequence ID" value="TCO56828.1"/>
    <property type="molecule type" value="Genomic_DNA"/>
</dbReference>
<sequence>MSTPSGGYQGLGFYSDDKPPKKNTGLLMAIAVAAVVLLAMVATVLIVGVQNSTPGQAVADPGAKPRANSGSSSPSSRDPLQPKASGAPMVPGWTPIPINDGKDINTTKAYDVPPKWEPLNFPAIFGNGTEKTTVYIPALYMKGYCEGKSTTFRSMAGLMLVPNKGDAKDQATGAATKLANAVYTTDAGAKPTVDTTAPTPVKIDNGKDGLAVTAHVSGIAPGPNDKCNASTSVIMLVILPGKAPDDPSLVMTAWADQGFPEATPEGDLQKIVTSIHPAN</sequence>
<keyword evidence="2" id="KW-0472">Membrane</keyword>
<gene>
    <name evidence="4" type="ORF">EV192_106303</name>
</gene>